<reference evidence="4" key="1">
    <citation type="submission" date="2024-03" db="EMBL/GenBank/DDBJ databases">
        <title>WGS assembly of Saponaria officinalis var. Norfolk2.</title>
        <authorList>
            <person name="Jenkins J."/>
            <person name="Shu S."/>
            <person name="Grimwood J."/>
            <person name="Barry K."/>
            <person name="Goodstein D."/>
            <person name="Schmutz J."/>
            <person name="Leebens-Mack J."/>
            <person name="Osbourn A."/>
        </authorList>
    </citation>
    <scope>NUCLEOTIDE SEQUENCE [LARGE SCALE GENOMIC DNA]</scope>
    <source>
        <strain evidence="4">JIC</strain>
    </source>
</reference>
<sequence>MRGALFGDQVEGYKDVFVYNGVYEIANAPIKPCEAQWKSIPNDMDFQMTFGRQTIIQPIETQTGPILPQYQAIAQLPKVVDGDEKFDVLGIVVYMEEKARKVITAQQRELVVREIVIVDHSVEQPLFISAWNDLAENDCESLSSSAENFDIVGLTALKVSTHKGFSLTTTMSTTIIHTPNGERAEGLKDWASRHQELLANIRTRVLEEERHWLKVTILEPEFDKINAYLRCSNCGTRAEVSAGHVICSPRVTFNCDVSDGSESLAITTFTEDSEKLFRMTAADIFRIEHSEDRAAFEKVQQLFQTTSILIQVGLKATLSCNNILKRVLKKLVICNTDPKTGVKDPEKITATPEKIGVQDPEKTSEKDLKHSEVNSVEIPKQTSSPPAANSKLPAHTTSQQIPPTDEKPKKQETTAMCVKKQVPETASEDGARSVN</sequence>
<name>A0AAW1J575_SAPOF</name>
<protein>
    <recommendedName>
        <fullName evidence="3">Replication protein A OB domain-containing protein</fullName>
    </recommendedName>
</protein>
<dbReference type="GO" id="GO:0003677">
    <property type="term" value="F:DNA binding"/>
    <property type="evidence" value="ECO:0007669"/>
    <property type="project" value="UniProtKB-KW"/>
</dbReference>
<evidence type="ECO:0000256" key="1">
    <source>
        <dbReference type="ARBA" id="ARBA00023125"/>
    </source>
</evidence>
<feature type="compositionally biased region" description="Basic and acidic residues" evidence="2">
    <location>
        <begin position="359"/>
        <end position="372"/>
    </location>
</feature>
<evidence type="ECO:0000313" key="5">
    <source>
        <dbReference type="Proteomes" id="UP001443914"/>
    </source>
</evidence>
<evidence type="ECO:0000313" key="4">
    <source>
        <dbReference type="EMBL" id="KAK9698157.1"/>
    </source>
</evidence>
<feature type="region of interest" description="Disordered" evidence="2">
    <location>
        <begin position="341"/>
        <end position="435"/>
    </location>
</feature>
<dbReference type="AlphaFoldDB" id="A0AAW1J575"/>
<dbReference type="InterPro" id="IPR031657">
    <property type="entry name" value="REPA_OB_2"/>
</dbReference>
<evidence type="ECO:0000259" key="3">
    <source>
        <dbReference type="Pfam" id="PF16900"/>
    </source>
</evidence>
<dbReference type="Pfam" id="PF16900">
    <property type="entry name" value="REPA_OB_2"/>
    <property type="match status" value="1"/>
</dbReference>
<gene>
    <name evidence="4" type="ORF">RND81_08G085800</name>
</gene>
<dbReference type="InterPro" id="IPR012340">
    <property type="entry name" value="NA-bd_OB-fold"/>
</dbReference>
<proteinExistence type="predicted"/>
<dbReference type="Proteomes" id="UP001443914">
    <property type="component" value="Unassembled WGS sequence"/>
</dbReference>
<dbReference type="CDD" id="cd04475">
    <property type="entry name" value="RPA1_DBD_B"/>
    <property type="match status" value="1"/>
</dbReference>
<organism evidence="4 5">
    <name type="scientific">Saponaria officinalis</name>
    <name type="common">Common soapwort</name>
    <name type="synonym">Lychnis saponaria</name>
    <dbReference type="NCBI Taxonomy" id="3572"/>
    <lineage>
        <taxon>Eukaryota</taxon>
        <taxon>Viridiplantae</taxon>
        <taxon>Streptophyta</taxon>
        <taxon>Embryophyta</taxon>
        <taxon>Tracheophyta</taxon>
        <taxon>Spermatophyta</taxon>
        <taxon>Magnoliopsida</taxon>
        <taxon>eudicotyledons</taxon>
        <taxon>Gunneridae</taxon>
        <taxon>Pentapetalae</taxon>
        <taxon>Caryophyllales</taxon>
        <taxon>Caryophyllaceae</taxon>
        <taxon>Caryophylleae</taxon>
        <taxon>Saponaria</taxon>
    </lineage>
</organism>
<evidence type="ECO:0000256" key="2">
    <source>
        <dbReference type="SAM" id="MobiDB-lite"/>
    </source>
</evidence>
<keyword evidence="1" id="KW-0238">DNA-binding</keyword>
<comment type="caution">
    <text evidence="4">The sequence shown here is derived from an EMBL/GenBank/DDBJ whole genome shotgun (WGS) entry which is preliminary data.</text>
</comment>
<feature type="domain" description="Replication protein A OB" evidence="3">
    <location>
        <begin position="80"/>
        <end position="176"/>
    </location>
</feature>
<dbReference type="Gene3D" id="2.40.50.140">
    <property type="entry name" value="Nucleic acid-binding proteins"/>
    <property type="match status" value="3"/>
</dbReference>
<accession>A0AAW1J575</accession>
<dbReference type="EMBL" id="JBDFQZ010000008">
    <property type="protein sequence ID" value="KAK9698157.1"/>
    <property type="molecule type" value="Genomic_DNA"/>
</dbReference>
<keyword evidence="5" id="KW-1185">Reference proteome</keyword>
<dbReference type="SUPFAM" id="SSF50249">
    <property type="entry name" value="Nucleic acid-binding proteins"/>
    <property type="match status" value="2"/>
</dbReference>